<evidence type="ECO:0000313" key="3">
    <source>
        <dbReference type="Proteomes" id="UP001500755"/>
    </source>
</evidence>
<evidence type="ECO:0000313" key="2">
    <source>
        <dbReference type="EMBL" id="GAA2013729.1"/>
    </source>
</evidence>
<keyword evidence="3" id="KW-1185">Reference proteome</keyword>
<dbReference type="Pfam" id="PF04577">
    <property type="entry name" value="Glyco_transf_61"/>
    <property type="match status" value="1"/>
</dbReference>
<evidence type="ECO:0000259" key="1">
    <source>
        <dbReference type="Pfam" id="PF04577"/>
    </source>
</evidence>
<gene>
    <name evidence="2" type="ORF">GCM10009755_26760</name>
</gene>
<proteinExistence type="predicted"/>
<dbReference type="InterPro" id="IPR049625">
    <property type="entry name" value="Glyco_transf_61_cat"/>
</dbReference>
<dbReference type="EMBL" id="BAAANO010000031">
    <property type="protein sequence ID" value="GAA2013729.1"/>
    <property type="molecule type" value="Genomic_DNA"/>
</dbReference>
<dbReference type="Proteomes" id="UP001500755">
    <property type="component" value="Unassembled WGS sequence"/>
</dbReference>
<protein>
    <recommendedName>
        <fullName evidence="1">Glycosyltransferase 61 catalytic domain-containing protein</fullName>
    </recommendedName>
</protein>
<feature type="domain" description="Glycosyltransferase 61 catalytic" evidence="1">
    <location>
        <begin position="105"/>
        <end position="274"/>
    </location>
</feature>
<accession>A0ABP5F0Y7</accession>
<organism evidence="2 3">
    <name type="scientific">Brevibacterium samyangense</name>
    <dbReference type="NCBI Taxonomy" id="366888"/>
    <lineage>
        <taxon>Bacteria</taxon>
        <taxon>Bacillati</taxon>
        <taxon>Actinomycetota</taxon>
        <taxon>Actinomycetes</taxon>
        <taxon>Micrococcales</taxon>
        <taxon>Brevibacteriaceae</taxon>
        <taxon>Brevibacterium</taxon>
    </lineage>
</organism>
<sequence length="329" mass="36529">MGVEDLVRWERATPPAEIEMNVGIRDVDNAVLSPFAVRAEGRRRKLRGAVYTAAGTLVEESLRLSGPGGLVVEDNPRSLPPEDLGRDMVHLRGTWLYGGHWMPEFGHFITETVTRLWPDPRPVAGVVYHRFVGTEAIKPWQTTLITRAGWGAAQTLVNTGWARVDHLVVPSRTVFLSSMVHPTAVRQWERMSPNAHTAGEPVFLSRSRLTSDPRRTRTDPLLDREFAARGFRVFHPQEHPVDEQIRVASQAPVLAGAVGSALHLSAFASPDCRTIELGDIRTRDRPHRPQRAIDAACGRLTAHVPYYEQDGARDISSTSHALDAIMKSS</sequence>
<reference evidence="3" key="1">
    <citation type="journal article" date="2019" name="Int. J. Syst. Evol. Microbiol.">
        <title>The Global Catalogue of Microorganisms (GCM) 10K type strain sequencing project: providing services to taxonomists for standard genome sequencing and annotation.</title>
        <authorList>
            <consortium name="The Broad Institute Genomics Platform"/>
            <consortium name="The Broad Institute Genome Sequencing Center for Infectious Disease"/>
            <person name="Wu L."/>
            <person name="Ma J."/>
        </authorList>
    </citation>
    <scope>NUCLEOTIDE SEQUENCE [LARGE SCALE GENOMIC DNA]</scope>
    <source>
        <strain evidence="3">JCM 14546</strain>
    </source>
</reference>
<name>A0ABP5F0Y7_9MICO</name>
<comment type="caution">
    <text evidence="2">The sequence shown here is derived from an EMBL/GenBank/DDBJ whole genome shotgun (WGS) entry which is preliminary data.</text>
</comment>